<dbReference type="PANTHER" id="PTHR35093:SF3">
    <property type="entry name" value="LONG-CHAIN FATTY ACID TRANSPORT PROTEIN"/>
    <property type="match status" value="1"/>
</dbReference>
<dbReference type="Gene3D" id="2.40.160.60">
    <property type="entry name" value="Outer membrane protein transport protein (OMPP1/FadL/TodX)"/>
    <property type="match status" value="1"/>
</dbReference>
<evidence type="ECO:0000313" key="7">
    <source>
        <dbReference type="EMBL" id="OIQ82715.1"/>
    </source>
</evidence>
<dbReference type="GO" id="GO:0009279">
    <property type="term" value="C:cell outer membrane"/>
    <property type="evidence" value="ECO:0007669"/>
    <property type="project" value="UniProtKB-SubCell"/>
</dbReference>
<dbReference type="SUPFAM" id="SSF56935">
    <property type="entry name" value="Porins"/>
    <property type="match status" value="1"/>
</dbReference>
<dbReference type="AlphaFoldDB" id="A0A1J5QZ31"/>
<dbReference type="GO" id="GO:0015483">
    <property type="term" value="F:long-chain fatty acid transporting porin activity"/>
    <property type="evidence" value="ECO:0007669"/>
    <property type="project" value="TreeGrafter"/>
</dbReference>
<dbReference type="PANTHER" id="PTHR35093">
    <property type="entry name" value="OUTER MEMBRANE PROTEIN NMB0088-RELATED"/>
    <property type="match status" value="1"/>
</dbReference>
<evidence type="ECO:0000256" key="3">
    <source>
        <dbReference type="ARBA" id="ARBA00022692"/>
    </source>
</evidence>
<keyword evidence="2" id="KW-1134">Transmembrane beta strand</keyword>
<evidence type="ECO:0000256" key="1">
    <source>
        <dbReference type="ARBA" id="ARBA00004571"/>
    </source>
</evidence>
<dbReference type="EMBL" id="MLJW01000774">
    <property type="protein sequence ID" value="OIQ82715.1"/>
    <property type="molecule type" value="Genomic_DNA"/>
</dbReference>
<evidence type="ECO:0000256" key="4">
    <source>
        <dbReference type="ARBA" id="ARBA00022729"/>
    </source>
</evidence>
<reference evidence="7" key="1">
    <citation type="submission" date="2016-10" db="EMBL/GenBank/DDBJ databases">
        <title>Sequence of Gallionella enrichment culture.</title>
        <authorList>
            <person name="Poehlein A."/>
            <person name="Muehling M."/>
            <person name="Daniel R."/>
        </authorList>
    </citation>
    <scope>NUCLEOTIDE SEQUENCE</scope>
</reference>
<keyword evidence="4" id="KW-0732">Signal</keyword>
<accession>A0A1J5QZ31</accession>
<proteinExistence type="predicted"/>
<evidence type="ECO:0000256" key="5">
    <source>
        <dbReference type="ARBA" id="ARBA00023136"/>
    </source>
</evidence>
<comment type="subcellular location">
    <subcellularLocation>
        <location evidence="1">Cell outer membrane</location>
        <topology evidence="1">Multi-pass membrane protein</topology>
    </subcellularLocation>
</comment>
<dbReference type="Pfam" id="PF03349">
    <property type="entry name" value="Toluene_X"/>
    <property type="match status" value="1"/>
</dbReference>
<evidence type="ECO:0000256" key="6">
    <source>
        <dbReference type="ARBA" id="ARBA00023237"/>
    </source>
</evidence>
<keyword evidence="3" id="KW-0812">Transmembrane</keyword>
<evidence type="ECO:0000256" key="2">
    <source>
        <dbReference type="ARBA" id="ARBA00022452"/>
    </source>
</evidence>
<protein>
    <submittedName>
        <fullName evidence="7">47 kDa outer membrane protein</fullName>
    </submittedName>
</protein>
<keyword evidence="6" id="KW-0998">Cell outer membrane</keyword>
<name>A0A1J5QZ31_9ZZZZ</name>
<dbReference type="InterPro" id="IPR005017">
    <property type="entry name" value="OMPP1/FadL/TodX"/>
</dbReference>
<keyword evidence="5" id="KW-0472">Membrane</keyword>
<gene>
    <name evidence="7" type="ORF">GALL_354880</name>
</gene>
<sequence length="436" mass="45686">MKHGIGIASVLLAVQMGGTSAHAAGFALVEQGGSAMGNAFAGGAASAEDASTIFFNPAGMTYLPDNQLVMAAHAARPSINFNTRTARSGAGTVMTGDNGGDGGGWSLLPNFYFEKSVSDSIRLGIGVNAPFGLNTEYDSNWVGRYQALETNLKAININPAIAFRASDALSLGFGISAMRAEATLTNAVDFGTICAGLSGCGIGATPQGNDGGASLHGDSWAFGWNAGAIFQIDRNTRLGLAYRSQMHQNLNGTVTFSNVPAALKNTFSNGAISAKITMPDSLSASVFHHLNDRWDLMGDLTWTDWSIFQNLTAIRSSGGATVVNTPEHWHNTTRTSVGASYRYSDALKARIGLAYDESPTPSAYRNPRAPGSDNYWLSLGASYSITPVSSIDFGYAHLFIKGASLNQSTAGTPSGTLVGSYSNDANILSLQFAHTF</sequence>
<comment type="caution">
    <text evidence="7">The sequence shown here is derived from an EMBL/GenBank/DDBJ whole genome shotgun (WGS) entry which is preliminary data.</text>
</comment>
<organism evidence="7">
    <name type="scientific">mine drainage metagenome</name>
    <dbReference type="NCBI Taxonomy" id="410659"/>
    <lineage>
        <taxon>unclassified sequences</taxon>
        <taxon>metagenomes</taxon>
        <taxon>ecological metagenomes</taxon>
    </lineage>
</organism>